<comment type="subcellular location">
    <subcellularLocation>
        <location evidence="1">Peroxisome</location>
    </subcellularLocation>
</comment>
<comment type="similarity">
    <text evidence="14">Belongs to the enoyl-CoA hydratase/isomerase family.</text>
</comment>
<dbReference type="InterPro" id="IPR029045">
    <property type="entry name" value="ClpP/crotonase-like_dom_sf"/>
</dbReference>
<evidence type="ECO:0000256" key="6">
    <source>
        <dbReference type="ARBA" id="ARBA00023002"/>
    </source>
</evidence>
<dbReference type="InterPro" id="IPR001753">
    <property type="entry name" value="Enoyl-CoA_hydra/iso"/>
</dbReference>
<comment type="catalytic activity">
    <reaction evidence="13">
        <text>a (3S)-3-hydroxyacyl-CoA + NAD(+) = a 3-oxoacyl-CoA + NADH + H(+)</text>
        <dbReference type="Rhea" id="RHEA:22432"/>
        <dbReference type="ChEBI" id="CHEBI:15378"/>
        <dbReference type="ChEBI" id="CHEBI:57318"/>
        <dbReference type="ChEBI" id="CHEBI:57540"/>
        <dbReference type="ChEBI" id="CHEBI:57945"/>
        <dbReference type="ChEBI" id="CHEBI:90726"/>
        <dbReference type="EC" id="1.1.1.35"/>
    </reaction>
</comment>
<evidence type="ECO:0000259" key="15">
    <source>
        <dbReference type="Pfam" id="PF00725"/>
    </source>
</evidence>
<evidence type="ECO:0000256" key="10">
    <source>
        <dbReference type="ARBA" id="ARBA00023235"/>
    </source>
</evidence>
<dbReference type="GO" id="GO:0006635">
    <property type="term" value="P:fatty acid beta-oxidation"/>
    <property type="evidence" value="ECO:0007669"/>
    <property type="project" value="UniProtKB-UniPathway"/>
</dbReference>
<dbReference type="Proteomes" id="UP000004728">
    <property type="component" value="Unassembled WGS sequence"/>
</dbReference>
<dbReference type="STRING" id="983920.Y88_3816"/>
<keyword evidence="11" id="KW-0456">Lyase</keyword>
<comment type="similarity">
    <text evidence="3">In the N-terminal section; belongs to the enoyl-CoA hydratase/isomerase family.</text>
</comment>
<dbReference type="Gene3D" id="1.10.1040.50">
    <property type="match status" value="1"/>
</dbReference>
<evidence type="ECO:0000256" key="11">
    <source>
        <dbReference type="ARBA" id="ARBA00023239"/>
    </source>
</evidence>
<evidence type="ECO:0000256" key="9">
    <source>
        <dbReference type="ARBA" id="ARBA00023140"/>
    </source>
</evidence>
<dbReference type="OrthoDB" id="9771883at2"/>
<keyword evidence="9" id="KW-0576">Peroxisome</keyword>
<dbReference type="PROSITE" id="PS00166">
    <property type="entry name" value="ENOYL_COA_HYDRATASE"/>
    <property type="match status" value="1"/>
</dbReference>
<dbReference type="Pfam" id="PF00725">
    <property type="entry name" value="3HCDH"/>
    <property type="match status" value="1"/>
</dbReference>
<reference evidence="17 18" key="1">
    <citation type="journal article" date="2012" name="J. Bacteriol.">
        <title>Draft Genome Sequence of Novosphingobium nitrogenifigens Y88T.</title>
        <authorList>
            <person name="Strabala T.J."/>
            <person name="Macdonald L."/>
            <person name="Liu V."/>
            <person name="Smit A.M."/>
        </authorList>
    </citation>
    <scope>NUCLEOTIDE SEQUENCE [LARGE SCALE GENOMIC DNA]</scope>
    <source>
        <strain evidence="17 18">DSM 19370</strain>
    </source>
</reference>
<dbReference type="EMBL" id="AEWJ01000065">
    <property type="protein sequence ID" value="EGD57506.1"/>
    <property type="molecule type" value="Genomic_DNA"/>
</dbReference>
<dbReference type="GO" id="GO:0016853">
    <property type="term" value="F:isomerase activity"/>
    <property type="evidence" value="ECO:0007669"/>
    <property type="project" value="UniProtKB-KW"/>
</dbReference>
<dbReference type="HOGENOM" id="CLU_009834_16_3_5"/>
<dbReference type="SUPFAM" id="SSF48179">
    <property type="entry name" value="6-phosphogluconate dehydrogenase C-terminal domain-like"/>
    <property type="match status" value="2"/>
</dbReference>
<dbReference type="Pfam" id="PF00378">
    <property type="entry name" value="ECH_1"/>
    <property type="match status" value="1"/>
</dbReference>
<keyword evidence="12" id="KW-0511">Multifunctional enzyme</keyword>
<dbReference type="eggNOG" id="COG1024">
    <property type="taxonomic scope" value="Bacteria"/>
</dbReference>
<dbReference type="AlphaFoldDB" id="F1ZD07"/>
<dbReference type="InterPro" id="IPR018376">
    <property type="entry name" value="Enoyl-CoA_hyd/isom_CS"/>
</dbReference>
<evidence type="ECO:0000256" key="5">
    <source>
        <dbReference type="ARBA" id="ARBA00022963"/>
    </source>
</evidence>
<dbReference type="FunCoup" id="F1ZD07">
    <property type="interactions" value="343"/>
</dbReference>
<proteinExistence type="inferred from homology"/>
<evidence type="ECO:0000259" key="16">
    <source>
        <dbReference type="Pfam" id="PF02737"/>
    </source>
</evidence>
<evidence type="ECO:0000256" key="13">
    <source>
        <dbReference type="ARBA" id="ARBA00049556"/>
    </source>
</evidence>
<keyword evidence="5" id="KW-0442">Lipid degradation</keyword>
<sequence>MTGPVRLSLAGGIAHVVIDNPPVNVTSEAVRAGLMQAFDTVEAQGADRVILTGAGKAFVAGADAREFSSAPRPPHLPDVVARIEAFPVPVVAAINGVALGGGLELALACHARVAAPSASLGLPEVTLGVVPGAGGTQRLPRLIGLGPALTMIAQGSSVSAGEALSLGLVDAVDEDVVAAAQTLPLPDRLPTGSLPAPLGDEAALAAARAGAARRMPGQVAPIRAIELVAAACHLPLNEGLAMERATFLALKTSDQAAALRHVFFAERAAMAQTRKGEGAEIASAVVVGGGTMGAAIAYALSSVGIAVAMVETDAAGIERAQGNVGRLHADAVSRGKMSAETAARRMAERYTWHVGYGDLPPADIAVEAVFEDLAVKAGVFAALDASLPEMTILATNTSYLDVDRLAGTVRAPERFIGLHFFSPAHVMKLLEVIRAQTTSPATLATAMRLAGRLGKIPVLAGVCDGFIGNRILTRYRQTCDIMLLEGALPWQVDAAMRGFGMAMGPYEVQDLSGLDIAYANRKRLGWRTKAGFRYVPIADRIVEETGRLGRKTGAGWYDYGGKAGRPAAIVERIVVEESARAGIARRAFADSEIVERATTAMIEEGWRILDEGIAATPSDIDLVLVHGYAFPRWRGGPMHYAQALGLETVRARIAAYADEDPLSWGVPAALDRAIERNTCGEAA</sequence>
<dbReference type="FunFam" id="1.10.1040.50:FF:000006">
    <property type="entry name" value="Peroxisomal bifunctional enzyme"/>
    <property type="match status" value="1"/>
</dbReference>
<comment type="caution">
    <text evidence="17">The sequence shown here is derived from an EMBL/GenBank/DDBJ whole genome shotgun (WGS) entry which is preliminary data.</text>
</comment>
<dbReference type="PANTHER" id="PTHR23309:SF51">
    <property type="entry name" value="3-HYDROXYACYL-COA DEHYDROGENASE-RELATED"/>
    <property type="match status" value="1"/>
</dbReference>
<feature type="domain" description="3-hydroxyacyl-CoA dehydrogenase NAD binding" evidence="16">
    <location>
        <begin position="285"/>
        <end position="460"/>
    </location>
</feature>
<organism evidence="17 18">
    <name type="scientific">Novosphingobium nitrogenifigens DSM 19370</name>
    <dbReference type="NCBI Taxonomy" id="983920"/>
    <lineage>
        <taxon>Bacteria</taxon>
        <taxon>Pseudomonadati</taxon>
        <taxon>Pseudomonadota</taxon>
        <taxon>Alphaproteobacteria</taxon>
        <taxon>Sphingomonadales</taxon>
        <taxon>Sphingomonadaceae</taxon>
        <taxon>Novosphingobium</taxon>
    </lineage>
</organism>
<protein>
    <submittedName>
        <fullName evidence="17">3-hydroxyacyl-CoA dehydrogenase NAD-binding protein</fullName>
    </submittedName>
</protein>
<dbReference type="Gene3D" id="3.40.50.720">
    <property type="entry name" value="NAD(P)-binding Rossmann-like Domain"/>
    <property type="match status" value="1"/>
</dbReference>
<evidence type="ECO:0000256" key="2">
    <source>
        <dbReference type="ARBA" id="ARBA00005005"/>
    </source>
</evidence>
<dbReference type="InterPro" id="IPR006176">
    <property type="entry name" value="3-OHacyl-CoA_DH_NAD-bd"/>
</dbReference>
<dbReference type="InterPro" id="IPR006108">
    <property type="entry name" value="3HC_DH_C"/>
</dbReference>
<dbReference type="PANTHER" id="PTHR23309">
    <property type="entry name" value="3-HYDROXYACYL-COA DEHYROGENASE"/>
    <property type="match status" value="1"/>
</dbReference>
<keyword evidence="8" id="KW-0443">Lipid metabolism</keyword>
<dbReference type="UniPathway" id="UPA00659"/>
<evidence type="ECO:0000313" key="18">
    <source>
        <dbReference type="Proteomes" id="UP000004728"/>
    </source>
</evidence>
<dbReference type="GO" id="GO:0070403">
    <property type="term" value="F:NAD+ binding"/>
    <property type="evidence" value="ECO:0007669"/>
    <property type="project" value="InterPro"/>
</dbReference>
<keyword evidence="18" id="KW-1185">Reference proteome</keyword>
<evidence type="ECO:0000256" key="4">
    <source>
        <dbReference type="ARBA" id="ARBA00022832"/>
    </source>
</evidence>
<dbReference type="Pfam" id="PF02737">
    <property type="entry name" value="3HCDH_N"/>
    <property type="match status" value="1"/>
</dbReference>
<dbReference type="GO" id="GO:0004300">
    <property type="term" value="F:enoyl-CoA hydratase activity"/>
    <property type="evidence" value="ECO:0007669"/>
    <property type="project" value="UniProtKB-ARBA"/>
</dbReference>
<keyword evidence="10" id="KW-0413">Isomerase</keyword>
<dbReference type="GO" id="GO:0003857">
    <property type="term" value="F:(3S)-3-hydroxyacyl-CoA dehydrogenase (NAD+) activity"/>
    <property type="evidence" value="ECO:0007669"/>
    <property type="project" value="UniProtKB-EC"/>
</dbReference>
<keyword evidence="7" id="KW-0520">NAD</keyword>
<evidence type="ECO:0000256" key="12">
    <source>
        <dbReference type="ARBA" id="ARBA00023268"/>
    </source>
</evidence>
<dbReference type="InterPro" id="IPR036291">
    <property type="entry name" value="NAD(P)-bd_dom_sf"/>
</dbReference>
<evidence type="ECO:0000256" key="1">
    <source>
        <dbReference type="ARBA" id="ARBA00004275"/>
    </source>
</evidence>
<evidence type="ECO:0000256" key="3">
    <source>
        <dbReference type="ARBA" id="ARBA00008750"/>
    </source>
</evidence>
<feature type="domain" description="3-hydroxyacyl-CoA dehydrogenase C-terminal" evidence="15">
    <location>
        <begin position="465"/>
        <end position="559"/>
    </location>
</feature>
<name>F1ZD07_9SPHN</name>
<dbReference type="SUPFAM" id="SSF52096">
    <property type="entry name" value="ClpP/crotonase"/>
    <property type="match status" value="1"/>
</dbReference>
<dbReference type="eggNOG" id="COG1250">
    <property type="taxonomic scope" value="Bacteria"/>
</dbReference>
<dbReference type="RefSeq" id="WP_008071275.1">
    <property type="nucleotide sequence ID" value="NZ_AQWK01000004.1"/>
</dbReference>
<dbReference type="SUPFAM" id="SSF51735">
    <property type="entry name" value="NAD(P)-binding Rossmann-fold domains"/>
    <property type="match status" value="1"/>
</dbReference>
<keyword evidence="6" id="KW-0560">Oxidoreductase</keyword>
<gene>
    <name evidence="17" type="ORF">Y88_3816</name>
</gene>
<accession>F1ZD07</accession>
<dbReference type="CDD" id="cd06558">
    <property type="entry name" value="crotonase-like"/>
    <property type="match status" value="1"/>
</dbReference>
<dbReference type="FunFam" id="3.40.50.720:FF:000009">
    <property type="entry name" value="Fatty oxidation complex, alpha subunit"/>
    <property type="match status" value="1"/>
</dbReference>
<evidence type="ECO:0000256" key="8">
    <source>
        <dbReference type="ARBA" id="ARBA00023098"/>
    </source>
</evidence>
<dbReference type="InParanoid" id="F1ZD07"/>
<dbReference type="Gene3D" id="3.90.226.10">
    <property type="entry name" value="2-enoyl-CoA Hydratase, Chain A, domain 1"/>
    <property type="match status" value="1"/>
</dbReference>
<keyword evidence="4" id="KW-0276">Fatty acid metabolism</keyword>
<dbReference type="InterPro" id="IPR008927">
    <property type="entry name" value="6-PGluconate_DH-like_C_sf"/>
</dbReference>
<evidence type="ECO:0000256" key="7">
    <source>
        <dbReference type="ARBA" id="ARBA00023027"/>
    </source>
</evidence>
<comment type="pathway">
    <text evidence="2">Lipid metabolism; fatty acid beta-oxidation.</text>
</comment>
<evidence type="ECO:0000256" key="14">
    <source>
        <dbReference type="RuleBase" id="RU003707"/>
    </source>
</evidence>
<evidence type="ECO:0000313" key="17">
    <source>
        <dbReference type="EMBL" id="EGD57506.1"/>
    </source>
</evidence>